<dbReference type="InterPro" id="IPR011992">
    <property type="entry name" value="EF-hand-dom_pair"/>
</dbReference>
<feature type="chain" id="PRO_5012202591" evidence="2">
    <location>
        <begin position="22"/>
        <end position="362"/>
    </location>
</feature>
<comment type="caution">
    <text evidence="3">The sequence shown here is derived from an EMBL/GenBank/DDBJ whole genome shotgun (WGS) entry which is preliminary data.</text>
</comment>
<evidence type="ECO:0000256" key="2">
    <source>
        <dbReference type="SAM" id="SignalP"/>
    </source>
</evidence>
<keyword evidence="4" id="KW-1185">Reference proteome</keyword>
<dbReference type="EMBL" id="NWUJ01000006">
    <property type="protein sequence ID" value="PFH34809.1"/>
    <property type="molecule type" value="Genomic_DNA"/>
</dbReference>
<feature type="signal peptide" evidence="2">
    <location>
        <begin position="1"/>
        <end position="21"/>
    </location>
</feature>
<dbReference type="AlphaFoldDB" id="A0A2A9MA83"/>
<dbReference type="Proteomes" id="UP000224006">
    <property type="component" value="Chromosome VI"/>
</dbReference>
<proteinExistence type="predicted"/>
<sequence length="362" mass="40016">MAYLVAWMTALSSGTFHGATALFGLLADGSGYITDSSLQKALWIGGVELAEEKRRLLFYRLDRYPAAFCLRLRFASAPRQDALKLVFLFTTATMRRGVPEGRFSSESSAEERGFAGRQAKARRCLSASPTFHTCAKSEWERRRGPRYTSATAGARSVSPAGSARGRGMSPSGQRPCIPPRASCRWGIAQLVAYMQSHEEARGEFECCKSMLAQRKDFNLLDFWRLFDPVCRGFTTAAQITDAMKRIGFSPDPDGVDAFVSKHSLLRNGRLRYSDFNKAFLSLDRSSAECLLNRQSSYRGGFPAPHLFFSKETRALVTETLRAAVQVRSGLQMFHARAPWGKNLAALCIGIGNWNFLAGLSAG</sequence>
<dbReference type="VEuPathDB" id="ToxoDB:BESB_068420"/>
<evidence type="ECO:0000256" key="1">
    <source>
        <dbReference type="SAM" id="MobiDB-lite"/>
    </source>
</evidence>
<evidence type="ECO:0000313" key="4">
    <source>
        <dbReference type="Proteomes" id="UP000224006"/>
    </source>
</evidence>
<dbReference type="SUPFAM" id="SSF47473">
    <property type="entry name" value="EF-hand"/>
    <property type="match status" value="1"/>
</dbReference>
<dbReference type="KEGG" id="bbes:BESB_068420"/>
<dbReference type="GeneID" id="40311768"/>
<name>A0A2A9MA83_BESBE</name>
<keyword evidence="2" id="KW-0732">Signal</keyword>
<reference evidence="3 4" key="1">
    <citation type="submission" date="2017-09" db="EMBL/GenBank/DDBJ databases">
        <title>Genome sequencing of Besnoitia besnoiti strain Bb-Ger1.</title>
        <authorList>
            <person name="Schares G."/>
            <person name="Venepally P."/>
            <person name="Lorenzi H.A."/>
        </authorList>
    </citation>
    <scope>NUCLEOTIDE SEQUENCE [LARGE SCALE GENOMIC DNA]</scope>
    <source>
        <strain evidence="3 4">Bb-Ger1</strain>
    </source>
</reference>
<feature type="region of interest" description="Disordered" evidence="1">
    <location>
        <begin position="145"/>
        <end position="175"/>
    </location>
</feature>
<evidence type="ECO:0000313" key="3">
    <source>
        <dbReference type="EMBL" id="PFH34809.1"/>
    </source>
</evidence>
<protein>
    <submittedName>
        <fullName evidence="3">Uncharacterized protein</fullName>
    </submittedName>
</protein>
<dbReference type="RefSeq" id="XP_029218818.1">
    <property type="nucleotide sequence ID" value="XM_029365235.1"/>
</dbReference>
<gene>
    <name evidence="3" type="ORF">BESB_068420</name>
</gene>
<accession>A0A2A9MA83</accession>
<organism evidence="3 4">
    <name type="scientific">Besnoitia besnoiti</name>
    <name type="common">Apicomplexan protozoan</name>
    <dbReference type="NCBI Taxonomy" id="94643"/>
    <lineage>
        <taxon>Eukaryota</taxon>
        <taxon>Sar</taxon>
        <taxon>Alveolata</taxon>
        <taxon>Apicomplexa</taxon>
        <taxon>Conoidasida</taxon>
        <taxon>Coccidia</taxon>
        <taxon>Eucoccidiorida</taxon>
        <taxon>Eimeriorina</taxon>
        <taxon>Sarcocystidae</taxon>
        <taxon>Besnoitia</taxon>
    </lineage>
</organism>